<comment type="caution">
    <text evidence="1">The sequence shown here is derived from an EMBL/GenBank/DDBJ whole genome shotgun (WGS) entry which is preliminary data.</text>
</comment>
<sequence length="103" mass="11874">MGWEKPQHPPLCNMYRQLEFHTSKTTHPKTGIPAIYQCHVRVSSPFFSMKNNKKNGFECPCFSTETSDVPWGYKRRQQTRRDSLEMCGTIEQGSRLSDSCEAA</sequence>
<dbReference type="AlphaFoldDB" id="A0AAV6UQB3"/>
<dbReference type="EMBL" id="JAFNEN010000302">
    <property type="protein sequence ID" value="KAG8186415.1"/>
    <property type="molecule type" value="Genomic_DNA"/>
</dbReference>
<proteinExistence type="predicted"/>
<accession>A0AAV6UQB3</accession>
<evidence type="ECO:0000313" key="1">
    <source>
        <dbReference type="EMBL" id="KAG8186415.1"/>
    </source>
</evidence>
<keyword evidence="2" id="KW-1185">Reference proteome</keyword>
<organism evidence="1 2">
    <name type="scientific">Oedothorax gibbosus</name>
    <dbReference type="NCBI Taxonomy" id="931172"/>
    <lineage>
        <taxon>Eukaryota</taxon>
        <taxon>Metazoa</taxon>
        <taxon>Ecdysozoa</taxon>
        <taxon>Arthropoda</taxon>
        <taxon>Chelicerata</taxon>
        <taxon>Arachnida</taxon>
        <taxon>Araneae</taxon>
        <taxon>Araneomorphae</taxon>
        <taxon>Entelegynae</taxon>
        <taxon>Araneoidea</taxon>
        <taxon>Linyphiidae</taxon>
        <taxon>Erigoninae</taxon>
        <taxon>Oedothorax</taxon>
    </lineage>
</organism>
<gene>
    <name evidence="1" type="ORF">JTE90_023146</name>
</gene>
<reference evidence="1 2" key="1">
    <citation type="journal article" date="2022" name="Nat. Ecol. Evol.">
        <title>A masculinizing supergene underlies an exaggerated male reproductive morph in a spider.</title>
        <authorList>
            <person name="Hendrickx F."/>
            <person name="De Corte Z."/>
            <person name="Sonet G."/>
            <person name="Van Belleghem S.M."/>
            <person name="Kostlbacher S."/>
            <person name="Vangestel C."/>
        </authorList>
    </citation>
    <scope>NUCLEOTIDE SEQUENCE [LARGE SCALE GENOMIC DNA]</scope>
    <source>
        <strain evidence="1">W744_W776</strain>
    </source>
</reference>
<protein>
    <submittedName>
        <fullName evidence="1">Uncharacterized protein</fullName>
    </submittedName>
</protein>
<dbReference type="Proteomes" id="UP000827092">
    <property type="component" value="Unassembled WGS sequence"/>
</dbReference>
<name>A0AAV6UQB3_9ARAC</name>
<evidence type="ECO:0000313" key="2">
    <source>
        <dbReference type="Proteomes" id="UP000827092"/>
    </source>
</evidence>